<sequence length="86" mass="9939">MYPSEKFNYSNFSPKYEFIMLQGPTTNFQTYSSFLASANKLIRDSTSLLCNMIFPEMLKLFSNLKILKKTTIPAKQKQLSLPTETQ</sequence>
<proteinExistence type="predicted"/>
<organism evidence="1 2">
    <name type="scientific">Coffea canephora</name>
    <name type="common">Robusta coffee</name>
    <dbReference type="NCBI Taxonomy" id="49390"/>
    <lineage>
        <taxon>Eukaryota</taxon>
        <taxon>Viridiplantae</taxon>
        <taxon>Streptophyta</taxon>
        <taxon>Embryophyta</taxon>
        <taxon>Tracheophyta</taxon>
        <taxon>Spermatophyta</taxon>
        <taxon>Magnoliopsida</taxon>
        <taxon>eudicotyledons</taxon>
        <taxon>Gunneridae</taxon>
        <taxon>Pentapetalae</taxon>
        <taxon>asterids</taxon>
        <taxon>lamiids</taxon>
        <taxon>Gentianales</taxon>
        <taxon>Rubiaceae</taxon>
        <taxon>Ixoroideae</taxon>
        <taxon>Gardenieae complex</taxon>
        <taxon>Bertiereae - Coffeeae clade</taxon>
        <taxon>Coffeeae</taxon>
        <taxon>Coffea</taxon>
    </lineage>
</organism>
<reference evidence="2" key="1">
    <citation type="journal article" date="2014" name="Science">
        <title>The coffee genome provides insight into the convergent evolution of caffeine biosynthesis.</title>
        <authorList>
            <person name="Denoeud F."/>
            <person name="Carretero-Paulet L."/>
            <person name="Dereeper A."/>
            <person name="Droc G."/>
            <person name="Guyot R."/>
            <person name="Pietrella M."/>
            <person name="Zheng C."/>
            <person name="Alberti A."/>
            <person name="Anthony F."/>
            <person name="Aprea G."/>
            <person name="Aury J.M."/>
            <person name="Bento P."/>
            <person name="Bernard M."/>
            <person name="Bocs S."/>
            <person name="Campa C."/>
            <person name="Cenci A."/>
            <person name="Combes M.C."/>
            <person name="Crouzillat D."/>
            <person name="Da Silva C."/>
            <person name="Daddiego L."/>
            <person name="De Bellis F."/>
            <person name="Dussert S."/>
            <person name="Garsmeur O."/>
            <person name="Gayraud T."/>
            <person name="Guignon V."/>
            <person name="Jahn K."/>
            <person name="Jamilloux V."/>
            <person name="Joet T."/>
            <person name="Labadie K."/>
            <person name="Lan T."/>
            <person name="Leclercq J."/>
            <person name="Lepelley M."/>
            <person name="Leroy T."/>
            <person name="Li L.T."/>
            <person name="Librado P."/>
            <person name="Lopez L."/>
            <person name="Munoz A."/>
            <person name="Noel B."/>
            <person name="Pallavicini A."/>
            <person name="Perrotta G."/>
            <person name="Poncet V."/>
            <person name="Pot D."/>
            <person name="Priyono X."/>
            <person name="Rigoreau M."/>
            <person name="Rouard M."/>
            <person name="Rozas J."/>
            <person name="Tranchant-Dubreuil C."/>
            <person name="VanBuren R."/>
            <person name="Zhang Q."/>
            <person name="Andrade A.C."/>
            <person name="Argout X."/>
            <person name="Bertrand B."/>
            <person name="de Kochko A."/>
            <person name="Graziosi G."/>
            <person name="Henry R.J."/>
            <person name="Jayarama X."/>
            <person name="Ming R."/>
            <person name="Nagai C."/>
            <person name="Rounsley S."/>
            <person name="Sankoff D."/>
            <person name="Giuliano G."/>
            <person name="Albert V.A."/>
            <person name="Wincker P."/>
            <person name="Lashermes P."/>
        </authorList>
    </citation>
    <scope>NUCLEOTIDE SEQUENCE [LARGE SCALE GENOMIC DNA]</scope>
    <source>
        <strain evidence="2">cv. DH200-94</strain>
    </source>
</reference>
<protein>
    <submittedName>
        <fullName evidence="1">Uncharacterized protein</fullName>
    </submittedName>
</protein>
<gene>
    <name evidence="1" type="ORF">GSCOC_T00016863001</name>
</gene>
<dbReference type="InParanoid" id="A0A068V574"/>
<dbReference type="Gramene" id="CDP15940">
    <property type="protein sequence ID" value="CDP15940"/>
    <property type="gene ID" value="GSCOC_T00016863001"/>
</dbReference>
<keyword evidence="2" id="KW-1185">Reference proteome</keyword>
<dbReference type="Proteomes" id="UP000295252">
    <property type="component" value="Chromosome VII"/>
</dbReference>
<accession>A0A068V574</accession>
<name>A0A068V574_COFCA</name>
<evidence type="ECO:0000313" key="1">
    <source>
        <dbReference type="EMBL" id="CDP15940.1"/>
    </source>
</evidence>
<evidence type="ECO:0000313" key="2">
    <source>
        <dbReference type="Proteomes" id="UP000295252"/>
    </source>
</evidence>
<dbReference type="AlphaFoldDB" id="A0A068V574"/>
<dbReference type="EMBL" id="HG739196">
    <property type="protein sequence ID" value="CDP15940.1"/>
    <property type="molecule type" value="Genomic_DNA"/>
</dbReference>